<organism evidence="1 2">
    <name type="scientific">Steinernema carpocapsae</name>
    <name type="common">Entomopathogenic nematode</name>
    <dbReference type="NCBI Taxonomy" id="34508"/>
    <lineage>
        <taxon>Eukaryota</taxon>
        <taxon>Metazoa</taxon>
        <taxon>Ecdysozoa</taxon>
        <taxon>Nematoda</taxon>
        <taxon>Chromadorea</taxon>
        <taxon>Rhabditida</taxon>
        <taxon>Tylenchina</taxon>
        <taxon>Panagrolaimomorpha</taxon>
        <taxon>Strongyloidoidea</taxon>
        <taxon>Steinernematidae</taxon>
        <taxon>Steinernema</taxon>
    </lineage>
</organism>
<gene>
    <name evidence="1" type="ORF">L596_003451</name>
</gene>
<dbReference type="EMBL" id="CM016762">
    <property type="protein sequence ID" value="TMS36239.1"/>
    <property type="molecule type" value="Genomic_DNA"/>
</dbReference>
<sequence length="156" mass="17531">MGCLVAKICNPKAPDSSVRYFWPIDGVIIDAAPGSSKIERRSSGVLYVYNGHLVYESRCCSCSDSKEPVEFDICDIQHVNHYNQYTSHVTDDCFPANIVDVIVQNDDNATHVAFIARHAEEIGRELNEICLKHRQKPKIFQFNSVDVDGVEIDLPC</sequence>
<reference evidence="1 2" key="1">
    <citation type="journal article" date="2015" name="Genome Biol.">
        <title>Comparative genomics of Steinernema reveals deeply conserved gene regulatory networks.</title>
        <authorList>
            <person name="Dillman A.R."/>
            <person name="Macchietto M."/>
            <person name="Porter C.F."/>
            <person name="Rogers A."/>
            <person name="Williams B."/>
            <person name="Antoshechkin I."/>
            <person name="Lee M.M."/>
            <person name="Goodwin Z."/>
            <person name="Lu X."/>
            <person name="Lewis E.E."/>
            <person name="Goodrich-Blair H."/>
            <person name="Stock S.P."/>
            <person name="Adams B.J."/>
            <person name="Sternberg P.W."/>
            <person name="Mortazavi A."/>
        </authorList>
    </citation>
    <scope>NUCLEOTIDE SEQUENCE [LARGE SCALE GENOMIC DNA]</scope>
    <source>
        <strain evidence="1 2">ALL</strain>
    </source>
</reference>
<reference evidence="1 2" key="2">
    <citation type="journal article" date="2019" name="G3 (Bethesda)">
        <title>Hybrid Assembly of the Genome of the Entomopathogenic Nematode Steinernema carpocapsae Identifies the X-Chromosome.</title>
        <authorList>
            <person name="Serra L."/>
            <person name="Macchietto M."/>
            <person name="Macias-Munoz A."/>
            <person name="McGill C.J."/>
            <person name="Rodriguez I.M."/>
            <person name="Rodriguez B."/>
            <person name="Murad R."/>
            <person name="Mortazavi A."/>
        </authorList>
    </citation>
    <scope>NUCLEOTIDE SEQUENCE [LARGE SCALE GENOMIC DNA]</scope>
    <source>
        <strain evidence="1 2">ALL</strain>
    </source>
</reference>
<protein>
    <submittedName>
        <fullName evidence="1">Uncharacterized protein</fullName>
    </submittedName>
</protein>
<accession>A0A4U8UU83</accession>
<evidence type="ECO:0000313" key="2">
    <source>
        <dbReference type="Proteomes" id="UP000298663"/>
    </source>
</evidence>
<proteinExistence type="predicted"/>
<dbReference type="Proteomes" id="UP000298663">
    <property type="component" value="Chromosome X"/>
</dbReference>
<name>A0A4U8UU83_STECR</name>
<dbReference type="AlphaFoldDB" id="A0A4U8UU83"/>
<evidence type="ECO:0000313" key="1">
    <source>
        <dbReference type="EMBL" id="TMS36239.1"/>
    </source>
</evidence>
<comment type="caution">
    <text evidence="1">The sequence shown here is derived from an EMBL/GenBank/DDBJ whole genome shotgun (WGS) entry which is preliminary data.</text>
</comment>
<keyword evidence="2" id="KW-1185">Reference proteome</keyword>
<dbReference type="OrthoDB" id="5869600at2759"/>
<dbReference type="EMBL" id="AZBU02000001">
    <property type="protein sequence ID" value="TMS36239.1"/>
    <property type="molecule type" value="Genomic_DNA"/>
</dbReference>